<comment type="cofactor">
    <cofactor evidence="1">
        <name>thiamine diphosphate</name>
        <dbReference type="ChEBI" id="CHEBI:58937"/>
    </cofactor>
</comment>
<organism evidence="5">
    <name type="scientific">marine metagenome</name>
    <dbReference type="NCBI Taxonomy" id="408172"/>
    <lineage>
        <taxon>unclassified sequences</taxon>
        <taxon>metagenomes</taxon>
        <taxon>ecological metagenomes</taxon>
    </lineage>
</organism>
<evidence type="ECO:0000256" key="1">
    <source>
        <dbReference type="ARBA" id="ARBA00001964"/>
    </source>
</evidence>
<keyword evidence="3" id="KW-0786">Thiamine pyrophosphate</keyword>
<proteinExistence type="predicted"/>
<feature type="domain" description="Dehydrogenase E1 component" evidence="4">
    <location>
        <begin position="15"/>
        <end position="309"/>
    </location>
</feature>
<dbReference type="Gene3D" id="3.40.50.970">
    <property type="match status" value="1"/>
</dbReference>
<protein>
    <recommendedName>
        <fullName evidence="4">Dehydrogenase E1 component domain-containing protein</fullName>
    </recommendedName>
</protein>
<dbReference type="InterPro" id="IPR050642">
    <property type="entry name" value="PDH_E1_Alpha_Subunit"/>
</dbReference>
<reference evidence="5" key="1">
    <citation type="submission" date="2018-05" db="EMBL/GenBank/DDBJ databases">
        <authorList>
            <person name="Lanie J.A."/>
            <person name="Ng W.-L."/>
            <person name="Kazmierczak K.M."/>
            <person name="Andrzejewski T.M."/>
            <person name="Davidsen T.M."/>
            <person name="Wayne K.J."/>
            <person name="Tettelin H."/>
            <person name="Glass J.I."/>
            <person name="Rusch D."/>
            <person name="Podicherti R."/>
            <person name="Tsui H.-C.T."/>
            <person name="Winkler M.E."/>
        </authorList>
    </citation>
    <scope>NUCLEOTIDE SEQUENCE</scope>
</reference>
<evidence type="ECO:0000256" key="3">
    <source>
        <dbReference type="ARBA" id="ARBA00023052"/>
    </source>
</evidence>
<sequence>MNMVEDKELLRIYRTMLKIRLFEERVAREFRKGDMPGFVHSYIGAEAVSTGICMHLNDDDYISSTHRGHGHCIAKGCTFKDMLAELYGRETGLCKGRGGSMHIADFARGMLGANAIVGGGIALAAGGALAIQTRGEKGVAVTFFGDGACNQGILHETMNLASIWKLPLIFVCENNDWAESTPVSYSTSVANISARANAYGFPGFTVDAADAIAVYQAAEEAVIRARNEEGPTLIEAKIGRMIGHYLGDPEGYRSKELKEEAKSKDPIPPFESMLIQNEILGKEDLLKTRQEIEEKLDDAVNYAKISPLPNGNAVEAEVYAA</sequence>
<dbReference type="PANTHER" id="PTHR11516:SF60">
    <property type="entry name" value="PYRUVATE DEHYDROGENASE E1 COMPONENT SUBUNIT ALPHA"/>
    <property type="match status" value="1"/>
</dbReference>
<dbReference type="InterPro" id="IPR001017">
    <property type="entry name" value="DH_E1"/>
</dbReference>
<evidence type="ECO:0000259" key="4">
    <source>
        <dbReference type="Pfam" id="PF00676"/>
    </source>
</evidence>
<dbReference type="Pfam" id="PF00676">
    <property type="entry name" value="E1_dh"/>
    <property type="match status" value="1"/>
</dbReference>
<name>A0A382FU09_9ZZZZ</name>
<gene>
    <name evidence="5" type="ORF">METZ01_LOCUS218728</name>
</gene>
<dbReference type="AlphaFoldDB" id="A0A382FU09"/>
<evidence type="ECO:0000313" key="5">
    <source>
        <dbReference type="EMBL" id="SVB65874.1"/>
    </source>
</evidence>
<dbReference type="InterPro" id="IPR029061">
    <property type="entry name" value="THDP-binding"/>
</dbReference>
<dbReference type="EMBL" id="UINC01051561">
    <property type="protein sequence ID" value="SVB65874.1"/>
    <property type="molecule type" value="Genomic_DNA"/>
</dbReference>
<dbReference type="CDD" id="cd02000">
    <property type="entry name" value="TPP_E1_PDC_ADC_BCADC"/>
    <property type="match status" value="1"/>
</dbReference>
<accession>A0A382FU09</accession>
<dbReference type="GO" id="GO:0006086">
    <property type="term" value="P:pyruvate decarboxylation to acetyl-CoA"/>
    <property type="evidence" value="ECO:0007669"/>
    <property type="project" value="TreeGrafter"/>
</dbReference>
<dbReference type="SUPFAM" id="SSF52518">
    <property type="entry name" value="Thiamin diphosphate-binding fold (THDP-binding)"/>
    <property type="match status" value="1"/>
</dbReference>
<keyword evidence="2" id="KW-0560">Oxidoreductase</keyword>
<evidence type="ECO:0000256" key="2">
    <source>
        <dbReference type="ARBA" id="ARBA00023002"/>
    </source>
</evidence>
<dbReference type="PANTHER" id="PTHR11516">
    <property type="entry name" value="PYRUVATE DEHYDROGENASE E1 COMPONENT, ALPHA SUBUNIT BACTERIAL AND ORGANELLAR"/>
    <property type="match status" value="1"/>
</dbReference>
<dbReference type="GO" id="GO:0004739">
    <property type="term" value="F:pyruvate dehydrogenase (acetyl-transferring) activity"/>
    <property type="evidence" value="ECO:0007669"/>
    <property type="project" value="TreeGrafter"/>
</dbReference>